<protein>
    <submittedName>
        <fullName evidence="2">Uncharacterized protein</fullName>
    </submittedName>
</protein>
<evidence type="ECO:0000313" key="4">
    <source>
        <dbReference type="EMBL" id="CAF3533452.1"/>
    </source>
</evidence>
<name>A0A813PM79_9BILA</name>
<evidence type="ECO:0000313" key="2">
    <source>
        <dbReference type="EMBL" id="CAF0755471.1"/>
    </source>
</evidence>
<sequence>MYKRTSTPLKKQIYSSSSLQSKKKSIAIQTDLIGKYAENISDYLNNILIQGKTMNDNDFEKFVKVYAIDSYWKVLAERARIKLDEQLQENRQLHELVDELTKENEELQTKNEQCEYLTNIFNSIISEYDSGIELHSINESLPLRQA</sequence>
<dbReference type="Proteomes" id="UP000663845">
    <property type="component" value="Unassembled WGS sequence"/>
</dbReference>
<dbReference type="EMBL" id="CAJOAY010000291">
    <property type="protein sequence ID" value="CAF3618906.1"/>
    <property type="molecule type" value="Genomic_DNA"/>
</dbReference>
<dbReference type="SUPFAM" id="SSF111469">
    <property type="entry name" value="Geminin coiled-coil domain"/>
    <property type="match status" value="1"/>
</dbReference>
<dbReference type="EMBL" id="CAJNON010000090">
    <property type="protein sequence ID" value="CAF0948942.1"/>
    <property type="molecule type" value="Genomic_DNA"/>
</dbReference>
<accession>A0A813PM79</accession>
<comment type="caution">
    <text evidence="2">The sequence shown here is derived from an EMBL/GenBank/DDBJ whole genome shotgun (WGS) entry which is preliminary data.</text>
</comment>
<dbReference type="Pfam" id="PF07412">
    <property type="entry name" value="Geminin"/>
    <property type="match status" value="1"/>
</dbReference>
<dbReference type="EMBL" id="CAJNOG010000014">
    <property type="protein sequence ID" value="CAF0755471.1"/>
    <property type="molecule type" value="Genomic_DNA"/>
</dbReference>
<dbReference type="Proteomes" id="UP000663844">
    <property type="component" value="Unassembled WGS sequence"/>
</dbReference>
<evidence type="ECO:0000313" key="6">
    <source>
        <dbReference type="Proteomes" id="UP000663845"/>
    </source>
</evidence>
<reference evidence="2" key="1">
    <citation type="submission" date="2021-02" db="EMBL/GenBank/DDBJ databases">
        <authorList>
            <person name="Nowell W R."/>
        </authorList>
    </citation>
    <scope>NUCLEOTIDE SEQUENCE</scope>
</reference>
<dbReference type="Proteomes" id="UP000663891">
    <property type="component" value="Unassembled WGS sequence"/>
</dbReference>
<keyword evidence="1" id="KW-0175">Coiled coil</keyword>
<proteinExistence type="predicted"/>
<evidence type="ECO:0000313" key="5">
    <source>
        <dbReference type="EMBL" id="CAF3618906.1"/>
    </source>
</evidence>
<dbReference type="Proteomes" id="UP000663881">
    <property type="component" value="Unassembled WGS sequence"/>
</dbReference>
<evidence type="ECO:0000313" key="3">
    <source>
        <dbReference type="EMBL" id="CAF0948942.1"/>
    </source>
</evidence>
<dbReference type="AlphaFoldDB" id="A0A813PM79"/>
<dbReference type="OrthoDB" id="10043826at2759"/>
<gene>
    <name evidence="2" type="ORF">JYZ213_LOCUS2745</name>
    <name evidence="5" type="ORF">OKA104_LOCUS7516</name>
    <name evidence="4" type="ORF">OXD698_LOCUS3063</name>
    <name evidence="3" type="ORF">VCS650_LOCUS11951</name>
</gene>
<dbReference type="InterPro" id="IPR022786">
    <property type="entry name" value="Geminin/Multicilin"/>
</dbReference>
<dbReference type="EMBL" id="CAJOAZ010000106">
    <property type="protein sequence ID" value="CAF3533452.1"/>
    <property type="molecule type" value="Genomic_DNA"/>
</dbReference>
<dbReference type="Gene3D" id="1.20.5.1180">
    <property type="entry name" value="Geminin coiled-coil domain"/>
    <property type="match status" value="1"/>
</dbReference>
<evidence type="ECO:0000256" key="1">
    <source>
        <dbReference type="SAM" id="Coils"/>
    </source>
</evidence>
<feature type="coiled-coil region" evidence="1">
    <location>
        <begin position="76"/>
        <end position="117"/>
    </location>
</feature>
<organism evidence="2 6">
    <name type="scientific">Adineta steineri</name>
    <dbReference type="NCBI Taxonomy" id="433720"/>
    <lineage>
        <taxon>Eukaryota</taxon>
        <taxon>Metazoa</taxon>
        <taxon>Spiralia</taxon>
        <taxon>Gnathifera</taxon>
        <taxon>Rotifera</taxon>
        <taxon>Eurotatoria</taxon>
        <taxon>Bdelloidea</taxon>
        <taxon>Adinetida</taxon>
        <taxon>Adinetidae</taxon>
        <taxon>Adineta</taxon>
    </lineage>
</organism>
<dbReference type="GO" id="GO:0006275">
    <property type="term" value="P:regulation of DNA replication"/>
    <property type="evidence" value="ECO:0007669"/>
    <property type="project" value="InterPro"/>
</dbReference>